<dbReference type="SMART" id="SM00421">
    <property type="entry name" value="HTH_LUXR"/>
    <property type="match status" value="1"/>
</dbReference>
<dbReference type="Proteomes" id="UP000596252">
    <property type="component" value="Chromosome"/>
</dbReference>
<name>A0ABX7G2M6_9GAMM</name>
<dbReference type="InterPro" id="IPR000792">
    <property type="entry name" value="Tscrpt_reg_LuxR_C"/>
</dbReference>
<dbReference type="InterPro" id="IPR036388">
    <property type="entry name" value="WH-like_DNA-bd_sf"/>
</dbReference>
<reference evidence="2 3" key="1">
    <citation type="journal article" date="2012" name="Antonie Van Leeuwenhoek">
        <title>Shewanella litorisediminis sp. nov., a gammaproteobacterium isolated from a tidal flat sediment.</title>
        <authorList>
            <person name="Lee M.H."/>
            <person name="Yoon J.H."/>
        </authorList>
    </citation>
    <scope>NUCLEOTIDE SEQUENCE [LARGE SCALE GENOMIC DNA]</scope>
    <source>
        <strain evidence="2 3">SMK1-12</strain>
    </source>
</reference>
<feature type="domain" description="HTH luxR-type" evidence="1">
    <location>
        <begin position="13"/>
        <end position="70"/>
    </location>
</feature>
<evidence type="ECO:0000313" key="3">
    <source>
        <dbReference type="Proteomes" id="UP000596252"/>
    </source>
</evidence>
<dbReference type="SUPFAM" id="SSF46894">
    <property type="entry name" value="C-terminal effector domain of the bipartite response regulators"/>
    <property type="match status" value="1"/>
</dbReference>
<evidence type="ECO:0000313" key="2">
    <source>
        <dbReference type="EMBL" id="QRH01585.1"/>
    </source>
</evidence>
<accession>A0ABX7G2M6</accession>
<proteinExistence type="predicted"/>
<organism evidence="2 3">
    <name type="scientific">Shewanella litorisediminis</name>
    <dbReference type="NCBI Taxonomy" id="1173586"/>
    <lineage>
        <taxon>Bacteria</taxon>
        <taxon>Pseudomonadati</taxon>
        <taxon>Pseudomonadota</taxon>
        <taxon>Gammaproteobacteria</taxon>
        <taxon>Alteromonadales</taxon>
        <taxon>Shewanellaceae</taxon>
        <taxon>Shewanella</taxon>
    </lineage>
</organism>
<dbReference type="Gene3D" id="1.10.10.10">
    <property type="entry name" value="Winged helix-like DNA-binding domain superfamily/Winged helix DNA-binding domain"/>
    <property type="match status" value="1"/>
</dbReference>
<dbReference type="InterPro" id="IPR016032">
    <property type="entry name" value="Sig_transdc_resp-reg_C-effctor"/>
</dbReference>
<protein>
    <recommendedName>
        <fullName evidence="1">HTH luxR-type domain-containing protein</fullName>
    </recommendedName>
</protein>
<keyword evidence="3" id="KW-1185">Reference proteome</keyword>
<sequence length="88" mass="9485">MGVMVNKAQYALQNSVTDGEHRALRLAQDGKSTAKIAVCLFNAKGTAQRGLSEAIYKLGAANRVDAARIATHRLGSKLLRKDSLLVYV</sequence>
<evidence type="ECO:0000259" key="1">
    <source>
        <dbReference type="SMART" id="SM00421"/>
    </source>
</evidence>
<gene>
    <name evidence="2" type="ORF">JQC75_17350</name>
</gene>
<dbReference type="EMBL" id="CP069213">
    <property type="protein sequence ID" value="QRH01585.1"/>
    <property type="molecule type" value="Genomic_DNA"/>
</dbReference>